<comment type="function">
    <text evidence="7">Converts 2C-methyl-D-erythritol 2,4-cyclodiphosphate (ME-2,4cPP) into 1-hydroxy-2-methyl-2-(E)-butenyl 4-diphosphate.</text>
</comment>
<dbReference type="GO" id="GO:0046429">
    <property type="term" value="F:4-hydroxy-3-methylbut-2-en-1-yl diphosphate synthase activity (ferredoxin)"/>
    <property type="evidence" value="ECO:0007669"/>
    <property type="project" value="UniProtKB-UniRule"/>
</dbReference>
<proteinExistence type="inferred from homology"/>
<dbReference type="GO" id="GO:0019288">
    <property type="term" value="P:isopentenyl diphosphate biosynthetic process, methylerythritol 4-phosphate pathway"/>
    <property type="evidence" value="ECO:0007669"/>
    <property type="project" value="UniProtKB-UniRule"/>
</dbReference>
<evidence type="ECO:0000313" key="12">
    <source>
        <dbReference type="Proteomes" id="UP000199322"/>
    </source>
</evidence>
<dbReference type="InterPro" id="IPR016425">
    <property type="entry name" value="IspG_bac"/>
</dbReference>
<dbReference type="Proteomes" id="UP000297288">
    <property type="component" value="Unassembled WGS sequence"/>
</dbReference>
<comment type="similarity">
    <text evidence="7">Belongs to the IspG family.</text>
</comment>
<evidence type="ECO:0000256" key="2">
    <source>
        <dbReference type="ARBA" id="ARBA00022723"/>
    </source>
</evidence>
<evidence type="ECO:0000256" key="4">
    <source>
        <dbReference type="ARBA" id="ARBA00023004"/>
    </source>
</evidence>
<feature type="binding site" evidence="7">
    <location>
        <position position="258"/>
    </location>
    <ligand>
        <name>[4Fe-4S] cluster</name>
        <dbReference type="ChEBI" id="CHEBI:49883"/>
    </ligand>
</feature>
<reference evidence="11 13" key="2">
    <citation type="submission" date="2019-04" db="EMBL/GenBank/DDBJ databases">
        <title>Draft genome sequence data and analysis of a Fermenting Bacterium, Geotoga petraea strain HO-Geo1, isolated from heavy-oil petroleum reservoir in Russia.</title>
        <authorList>
            <person name="Grouzdev D.S."/>
            <person name="Semenova E.M."/>
            <person name="Sokolova D.S."/>
            <person name="Tourova T.P."/>
            <person name="Poltaraus A.B."/>
            <person name="Nazina T.N."/>
        </authorList>
    </citation>
    <scope>NUCLEOTIDE SEQUENCE [LARGE SCALE GENOMIC DNA]</scope>
    <source>
        <strain evidence="11 13">HO-Geo1</strain>
    </source>
</reference>
<keyword evidence="4 7" id="KW-0408">Iron</keyword>
<feature type="binding site" evidence="7">
    <location>
        <position position="303"/>
    </location>
    <ligand>
        <name>[4Fe-4S] cluster</name>
        <dbReference type="ChEBI" id="CHEBI:49883"/>
    </ligand>
</feature>
<dbReference type="AlphaFoldDB" id="A0A1G6JW58"/>
<evidence type="ECO:0000256" key="7">
    <source>
        <dbReference type="HAMAP-Rule" id="MF_00159"/>
    </source>
</evidence>
<dbReference type="EMBL" id="SRME01000002">
    <property type="protein sequence ID" value="TGG88340.1"/>
    <property type="molecule type" value="Genomic_DNA"/>
</dbReference>
<evidence type="ECO:0000256" key="5">
    <source>
        <dbReference type="ARBA" id="ARBA00023014"/>
    </source>
</evidence>
<gene>
    <name evidence="7 11" type="primary">ispG</name>
    <name evidence="11" type="synonym">gcpE</name>
    <name evidence="11" type="ORF">E4650_04675</name>
    <name evidence="10" type="ORF">SAMN04488588_0654</name>
</gene>
<keyword evidence="12" id="KW-1185">Reference proteome</keyword>
<dbReference type="Proteomes" id="UP000199322">
    <property type="component" value="Unassembled WGS sequence"/>
</dbReference>
<dbReference type="PANTHER" id="PTHR30454:SF0">
    <property type="entry name" value="4-HYDROXY-3-METHYLBUT-2-EN-1-YL DIPHOSPHATE SYNTHASE (FERREDOXIN), CHLOROPLASTIC"/>
    <property type="match status" value="1"/>
</dbReference>
<sequence length="350" mass="38199">MFSKKVVNVGNVSIGGNNHVVIQTMTNTNSSNFEETINQIKQLNAAGAELVRISVRNDDDVKVLKELVKSSPIPLIADIHFNYKIAIESIKAGISKIRINPGNIGSDWKVAEVVKVAKEYDIPIRVGSNSGSLDKRYENDTIEMAMVNSALHQVRLLEKYEFDKIVISMKSSDVKQTYLANKIISKKIDYPLHLGITEAGVYEDSIISSSAGIGALLLNGIGDTVRISISGDPVQEIIAAKKLLTTLGLKNGIKVISCPTCARTEIDIEKLTNRVKNIVKDFGDIDKNITIAVMGCVVNGPGEAKHADIAIAGSKQTAAIFKKGKLIENVKKEDIEKRLSEVIKEYIEVI</sequence>
<evidence type="ECO:0000259" key="9">
    <source>
        <dbReference type="Pfam" id="PF26540"/>
    </source>
</evidence>
<dbReference type="UniPathway" id="UPA00056">
    <property type="reaction ID" value="UER00096"/>
</dbReference>
<keyword evidence="6 7" id="KW-0414">Isoprene biosynthesis</keyword>
<dbReference type="InterPro" id="IPR045854">
    <property type="entry name" value="NO2/SO3_Rdtase_4Fe4S_sf"/>
</dbReference>
<dbReference type="SUPFAM" id="SSF56014">
    <property type="entry name" value="Nitrite and sulphite reductase 4Fe-4S domain-like"/>
    <property type="match status" value="1"/>
</dbReference>
<dbReference type="InterPro" id="IPR004588">
    <property type="entry name" value="IspG_bac-typ"/>
</dbReference>
<dbReference type="OrthoDB" id="9803214at2"/>
<comment type="cofactor">
    <cofactor evidence="7">
        <name>[4Fe-4S] cluster</name>
        <dbReference type="ChEBI" id="CHEBI:49883"/>
    </cofactor>
    <text evidence="7">Binds 1 [4Fe-4S] cluster.</text>
</comment>
<feature type="binding site" evidence="7">
    <location>
        <position position="296"/>
    </location>
    <ligand>
        <name>[4Fe-4S] cluster</name>
        <dbReference type="ChEBI" id="CHEBI:49883"/>
    </ligand>
</feature>
<evidence type="ECO:0000313" key="13">
    <source>
        <dbReference type="Proteomes" id="UP000297288"/>
    </source>
</evidence>
<dbReference type="InterPro" id="IPR058579">
    <property type="entry name" value="IspG_C"/>
</dbReference>
<keyword evidence="1 7" id="KW-0004">4Fe-4S</keyword>
<evidence type="ECO:0000256" key="3">
    <source>
        <dbReference type="ARBA" id="ARBA00023002"/>
    </source>
</evidence>
<comment type="catalytic activity">
    <reaction evidence="7">
        <text>(2E)-4-hydroxy-3-methylbut-2-enyl diphosphate + oxidized [flavodoxin] + H2O + 2 H(+) = 2-C-methyl-D-erythritol 2,4-cyclic diphosphate + reduced [flavodoxin]</text>
        <dbReference type="Rhea" id="RHEA:43604"/>
        <dbReference type="Rhea" id="RHEA-COMP:10622"/>
        <dbReference type="Rhea" id="RHEA-COMP:10623"/>
        <dbReference type="ChEBI" id="CHEBI:15377"/>
        <dbReference type="ChEBI" id="CHEBI:15378"/>
        <dbReference type="ChEBI" id="CHEBI:57618"/>
        <dbReference type="ChEBI" id="CHEBI:58210"/>
        <dbReference type="ChEBI" id="CHEBI:58483"/>
        <dbReference type="ChEBI" id="CHEBI:128753"/>
        <dbReference type="EC" id="1.17.7.3"/>
    </reaction>
</comment>
<dbReference type="EMBL" id="FMYV01000002">
    <property type="protein sequence ID" value="SDC22947.1"/>
    <property type="molecule type" value="Genomic_DNA"/>
</dbReference>
<dbReference type="RefSeq" id="WP_091402768.1">
    <property type="nucleotide sequence ID" value="NZ_FMYV01000002.1"/>
</dbReference>
<accession>A0A1G6JW58</accession>
<dbReference type="GO" id="GO:0051539">
    <property type="term" value="F:4 iron, 4 sulfur cluster binding"/>
    <property type="evidence" value="ECO:0007669"/>
    <property type="project" value="UniProtKB-UniRule"/>
</dbReference>
<dbReference type="GO" id="GO:0005506">
    <property type="term" value="F:iron ion binding"/>
    <property type="evidence" value="ECO:0007669"/>
    <property type="project" value="InterPro"/>
</dbReference>
<dbReference type="GO" id="GO:0016114">
    <property type="term" value="P:terpenoid biosynthetic process"/>
    <property type="evidence" value="ECO:0007669"/>
    <property type="project" value="InterPro"/>
</dbReference>
<protein>
    <recommendedName>
        <fullName evidence="7">4-hydroxy-3-methylbut-2-en-1-yl diphosphate synthase (flavodoxin)</fullName>
        <ecNumber evidence="7">1.17.7.3</ecNumber>
    </recommendedName>
    <alternativeName>
        <fullName evidence="7">1-hydroxy-2-methyl-2-(E)-butenyl 4-diphosphate synthase</fullName>
    </alternativeName>
</protein>
<keyword evidence="5 7" id="KW-0411">Iron-sulfur</keyword>
<dbReference type="InterPro" id="IPR058578">
    <property type="entry name" value="IspG_TIM"/>
</dbReference>
<dbReference type="NCBIfam" id="NF001540">
    <property type="entry name" value="PRK00366.1"/>
    <property type="match status" value="1"/>
</dbReference>
<dbReference type="GO" id="GO:0141197">
    <property type="term" value="F:4-hydroxy-3-methylbut-2-enyl-diphosphate synthase activity (flavodoxin)"/>
    <property type="evidence" value="ECO:0007669"/>
    <property type="project" value="UniProtKB-EC"/>
</dbReference>
<evidence type="ECO:0000256" key="1">
    <source>
        <dbReference type="ARBA" id="ARBA00022485"/>
    </source>
</evidence>
<evidence type="ECO:0000313" key="10">
    <source>
        <dbReference type="EMBL" id="SDC22947.1"/>
    </source>
</evidence>
<dbReference type="Pfam" id="PF04551">
    <property type="entry name" value="GcpE"/>
    <property type="match status" value="1"/>
</dbReference>
<evidence type="ECO:0000313" key="11">
    <source>
        <dbReference type="EMBL" id="TGG88340.1"/>
    </source>
</evidence>
<evidence type="ECO:0000259" key="8">
    <source>
        <dbReference type="Pfam" id="PF04551"/>
    </source>
</evidence>
<dbReference type="PANTHER" id="PTHR30454">
    <property type="entry name" value="4-HYDROXY-3-METHYLBUT-2-EN-1-YL DIPHOSPHATE SYNTHASE"/>
    <property type="match status" value="1"/>
</dbReference>
<name>A0A1G6JW58_9BACT</name>
<dbReference type="STRING" id="28234.SAMN04488588_0654"/>
<dbReference type="HAMAP" id="MF_00159">
    <property type="entry name" value="IspG"/>
    <property type="match status" value="1"/>
</dbReference>
<dbReference type="Gene3D" id="3.30.413.10">
    <property type="entry name" value="Sulfite Reductase Hemoprotein, domain 1"/>
    <property type="match status" value="1"/>
</dbReference>
<keyword evidence="2 7" id="KW-0479">Metal-binding</keyword>
<organism evidence="10 12">
    <name type="scientific">Geotoga petraea</name>
    <dbReference type="NCBI Taxonomy" id="28234"/>
    <lineage>
        <taxon>Bacteria</taxon>
        <taxon>Thermotogati</taxon>
        <taxon>Thermotogota</taxon>
        <taxon>Thermotogae</taxon>
        <taxon>Petrotogales</taxon>
        <taxon>Petrotogaceae</taxon>
        <taxon>Geotoga</taxon>
    </lineage>
</organism>
<dbReference type="Gene3D" id="3.20.20.20">
    <property type="entry name" value="Dihydropteroate synthase-like"/>
    <property type="match status" value="1"/>
</dbReference>
<feature type="domain" description="IspG TIM-barrel" evidence="8">
    <location>
        <begin position="5"/>
        <end position="240"/>
    </location>
</feature>
<dbReference type="NCBIfam" id="TIGR00612">
    <property type="entry name" value="ispG_gcpE"/>
    <property type="match status" value="1"/>
</dbReference>
<dbReference type="PIRSF" id="PIRSF004640">
    <property type="entry name" value="IspG"/>
    <property type="match status" value="1"/>
</dbReference>
<dbReference type="EC" id="1.17.7.3" evidence="7"/>
<comment type="pathway">
    <text evidence="7">Isoprenoid biosynthesis; isopentenyl diphosphate biosynthesis via DXP pathway; isopentenyl diphosphate from 1-deoxy-D-xylulose 5-phosphate: step 5/6.</text>
</comment>
<feature type="domain" description="IspG C-terminal" evidence="9">
    <location>
        <begin position="254"/>
        <end position="344"/>
    </location>
</feature>
<evidence type="ECO:0000256" key="6">
    <source>
        <dbReference type="ARBA" id="ARBA00023229"/>
    </source>
</evidence>
<reference evidence="10 12" key="1">
    <citation type="submission" date="2016-10" db="EMBL/GenBank/DDBJ databases">
        <authorList>
            <person name="de Groot N.N."/>
        </authorList>
    </citation>
    <scope>NUCLEOTIDE SEQUENCE [LARGE SCALE GENOMIC DNA]</scope>
    <source>
        <strain evidence="10 12">WG14</strain>
    </source>
</reference>
<dbReference type="InterPro" id="IPR011005">
    <property type="entry name" value="Dihydropteroate_synth-like_sf"/>
</dbReference>
<dbReference type="Pfam" id="PF26540">
    <property type="entry name" value="GcpE_C"/>
    <property type="match status" value="1"/>
</dbReference>
<dbReference type="SUPFAM" id="SSF51717">
    <property type="entry name" value="Dihydropteroate synthetase-like"/>
    <property type="match status" value="1"/>
</dbReference>
<keyword evidence="3 7" id="KW-0560">Oxidoreductase</keyword>
<feature type="binding site" evidence="7">
    <location>
        <position position="261"/>
    </location>
    <ligand>
        <name>[4Fe-4S] cluster</name>
        <dbReference type="ChEBI" id="CHEBI:49883"/>
    </ligand>
</feature>